<evidence type="ECO:0000256" key="3">
    <source>
        <dbReference type="ARBA" id="ARBA00023268"/>
    </source>
</evidence>
<accession>A0AAJ2Q1Q0</accession>
<dbReference type="GO" id="GO:0006633">
    <property type="term" value="P:fatty acid biosynthetic process"/>
    <property type="evidence" value="ECO:0007669"/>
    <property type="project" value="InterPro"/>
</dbReference>
<protein>
    <submittedName>
        <fullName evidence="5">Beta-ketoacyl synthase N-terminal-like domain-containing protein</fullName>
    </submittedName>
</protein>
<proteinExistence type="predicted"/>
<reference evidence="5" key="1">
    <citation type="journal article" date="2023" name="Microb. Genom.">
        <title>Mesoterricola silvestris gen. nov., sp. nov., Mesoterricola sediminis sp. nov., Geothrix oryzae sp. nov., Geothrix edaphica sp. nov., Geothrix rubra sp. nov., and Geothrix limicola sp. nov., six novel members of Acidobacteriota isolated from soils.</title>
        <authorList>
            <person name="Weisberg A.J."/>
            <person name="Pearce E."/>
            <person name="Kramer C.G."/>
            <person name="Chang J.H."/>
            <person name="Clarke C.R."/>
        </authorList>
    </citation>
    <scope>NUCLEOTIDE SEQUENCE</scope>
    <source>
        <strain evidence="5">ND06-05F</strain>
    </source>
</reference>
<keyword evidence="2" id="KW-0808">Transferase</keyword>
<dbReference type="InterPro" id="IPR014030">
    <property type="entry name" value="Ketoacyl_synth_N"/>
</dbReference>
<dbReference type="PANTHER" id="PTHR43775">
    <property type="entry name" value="FATTY ACID SYNTHASE"/>
    <property type="match status" value="1"/>
</dbReference>
<comment type="cofactor">
    <cofactor evidence="1">
        <name>pantetheine 4'-phosphate</name>
        <dbReference type="ChEBI" id="CHEBI:47942"/>
    </cofactor>
</comment>
<dbReference type="CDD" id="cd00833">
    <property type="entry name" value="PKS"/>
    <property type="match status" value="1"/>
</dbReference>
<organism evidence="5 6">
    <name type="scientific">Streptomyces europaeiscabiei</name>
    <dbReference type="NCBI Taxonomy" id="146819"/>
    <lineage>
        <taxon>Bacteria</taxon>
        <taxon>Bacillati</taxon>
        <taxon>Actinomycetota</taxon>
        <taxon>Actinomycetes</taxon>
        <taxon>Kitasatosporales</taxon>
        <taxon>Streptomycetaceae</taxon>
        <taxon>Streptomyces</taxon>
    </lineage>
</organism>
<dbReference type="GO" id="GO:0004312">
    <property type="term" value="F:fatty acid synthase activity"/>
    <property type="evidence" value="ECO:0007669"/>
    <property type="project" value="TreeGrafter"/>
</dbReference>
<dbReference type="InterPro" id="IPR050091">
    <property type="entry name" value="PKS_NRPS_Biosynth_Enz"/>
</dbReference>
<evidence type="ECO:0000313" key="5">
    <source>
        <dbReference type="EMBL" id="MDX3137147.1"/>
    </source>
</evidence>
<evidence type="ECO:0000256" key="2">
    <source>
        <dbReference type="ARBA" id="ARBA00022679"/>
    </source>
</evidence>
<dbReference type="AlphaFoldDB" id="A0AAJ2Q1Q0"/>
<name>A0AAJ2Q1Q0_9ACTN</name>
<dbReference type="Pfam" id="PF08990">
    <property type="entry name" value="Docking"/>
    <property type="match status" value="1"/>
</dbReference>
<dbReference type="RefSeq" id="WP_319700532.1">
    <property type="nucleotide sequence ID" value="NZ_JARAWN010000826.1"/>
</dbReference>
<dbReference type="Pfam" id="PF00109">
    <property type="entry name" value="ketoacyl-synt"/>
    <property type="match status" value="1"/>
</dbReference>
<dbReference type="Proteomes" id="UP001273589">
    <property type="component" value="Unassembled WGS sequence"/>
</dbReference>
<evidence type="ECO:0000313" key="6">
    <source>
        <dbReference type="Proteomes" id="UP001273589"/>
    </source>
</evidence>
<feature type="domain" description="Ketosynthase family 3 (KS3)" evidence="4">
    <location>
        <begin position="34"/>
        <end position="274"/>
    </location>
</feature>
<dbReference type="GO" id="GO:0004315">
    <property type="term" value="F:3-oxoacyl-[acyl-carrier-protein] synthase activity"/>
    <property type="evidence" value="ECO:0007669"/>
    <property type="project" value="InterPro"/>
</dbReference>
<dbReference type="PROSITE" id="PS52004">
    <property type="entry name" value="KS3_2"/>
    <property type="match status" value="1"/>
</dbReference>
<gene>
    <name evidence="5" type="ORF">PV367_46840</name>
</gene>
<dbReference type="InterPro" id="IPR020841">
    <property type="entry name" value="PKS_Beta-ketoAc_synthase_dom"/>
</dbReference>
<dbReference type="SMART" id="SM00825">
    <property type="entry name" value="PKS_KS"/>
    <property type="match status" value="1"/>
</dbReference>
<dbReference type="Gene3D" id="3.40.47.10">
    <property type="match status" value="1"/>
</dbReference>
<evidence type="ECO:0000256" key="1">
    <source>
        <dbReference type="ARBA" id="ARBA00001957"/>
    </source>
</evidence>
<evidence type="ECO:0000259" key="4">
    <source>
        <dbReference type="PROSITE" id="PS52004"/>
    </source>
</evidence>
<feature type="non-terminal residue" evidence="5">
    <location>
        <position position="274"/>
    </location>
</feature>
<dbReference type="PANTHER" id="PTHR43775:SF51">
    <property type="entry name" value="INACTIVE PHENOLPHTHIOCEROL SYNTHESIS POLYKETIDE SYNTHASE TYPE I PKS1-RELATED"/>
    <property type="match status" value="1"/>
</dbReference>
<dbReference type="SUPFAM" id="SSF53901">
    <property type="entry name" value="Thiolase-like"/>
    <property type="match status" value="1"/>
</dbReference>
<sequence>MSTSEERVVAALRASLTENERLRRHNDELVRTATEPIAIIGMACRFPGDVTTPEQLWELVAAGADAVTPFPADRGWDTTGEASMATTHQGGFVTTAADFDAGFFGVSPREALAMDPQQRLILETSWEALEHAGLAPTSVRGSRTGVYVGCSNQNYGAVSGDDLPEGIGGHLLTGNAASVVSGRVSYVLGLEGPAVTVDTACSSSLVALHLAVQALRAGECDLALAGGVTVMSTPDVFTEFARQGGLAGDGRCKAFADAADGTGWGEGAGVLLVE</sequence>
<dbReference type="EMBL" id="JARAWN010000826">
    <property type="protein sequence ID" value="MDX3137147.1"/>
    <property type="molecule type" value="Genomic_DNA"/>
</dbReference>
<dbReference type="InterPro" id="IPR018201">
    <property type="entry name" value="Ketoacyl_synth_AS"/>
</dbReference>
<dbReference type="InterPro" id="IPR015083">
    <property type="entry name" value="NorB/c/GfsB-D-like_docking"/>
</dbReference>
<dbReference type="PROSITE" id="PS00606">
    <property type="entry name" value="KS3_1"/>
    <property type="match status" value="1"/>
</dbReference>
<comment type="caution">
    <text evidence="5">The sequence shown here is derived from an EMBL/GenBank/DDBJ whole genome shotgun (WGS) entry which is preliminary data.</text>
</comment>
<keyword evidence="3" id="KW-0511">Multifunctional enzyme</keyword>
<dbReference type="InterPro" id="IPR016039">
    <property type="entry name" value="Thiolase-like"/>
</dbReference>